<evidence type="ECO:0000313" key="3">
    <source>
        <dbReference type="Proteomes" id="UP001272242"/>
    </source>
</evidence>
<organism evidence="2 3">
    <name type="scientific">Gemmata algarum</name>
    <dbReference type="NCBI Taxonomy" id="2975278"/>
    <lineage>
        <taxon>Bacteria</taxon>
        <taxon>Pseudomonadati</taxon>
        <taxon>Planctomycetota</taxon>
        <taxon>Planctomycetia</taxon>
        <taxon>Gemmatales</taxon>
        <taxon>Gemmataceae</taxon>
        <taxon>Gemmata</taxon>
    </lineage>
</organism>
<dbReference type="EMBL" id="JAXBLV010000036">
    <property type="protein sequence ID" value="MDY3558584.1"/>
    <property type="molecule type" value="Genomic_DNA"/>
</dbReference>
<evidence type="ECO:0000259" key="1">
    <source>
        <dbReference type="Pfam" id="PF22481"/>
    </source>
</evidence>
<sequence>MDTPGVAEAAALLRDFHFVDPTWDGTAFLPFWGRELDVSIDPDEDGITSRQLKVLKAVLAHADDLRPAFEKALFAYYQADVDGSYCSYDEQARPIPGSGPPKLTESAQVWGLIDDPVVCIPLYFRTKSAIEFSLSFNCEWDREHGLGVLYRNWRPVEFGGWDL</sequence>
<proteinExistence type="predicted"/>
<dbReference type="Proteomes" id="UP001272242">
    <property type="component" value="Unassembled WGS sequence"/>
</dbReference>
<dbReference type="RefSeq" id="WP_320685483.1">
    <property type="nucleotide sequence ID" value="NZ_JAXBLV010000036.1"/>
</dbReference>
<comment type="caution">
    <text evidence="2">The sequence shown here is derived from an EMBL/GenBank/DDBJ whole genome shotgun (WGS) entry which is preliminary data.</text>
</comment>
<dbReference type="Pfam" id="PF22481">
    <property type="entry name" value="DUF6985"/>
    <property type="match status" value="1"/>
</dbReference>
<protein>
    <recommendedName>
        <fullName evidence="1">DUF6985 domain-containing protein</fullName>
    </recommendedName>
</protein>
<name>A0ABU5EY64_9BACT</name>
<reference evidence="3" key="1">
    <citation type="journal article" date="2023" name="Mar. Drugs">
        <title>Gemmata algarum, a Novel Planctomycete Isolated from an Algal Mat, Displays Antimicrobial Activity.</title>
        <authorList>
            <person name="Kumar G."/>
            <person name="Kallscheuer N."/>
            <person name="Kashif M."/>
            <person name="Ahamad S."/>
            <person name="Jagadeeshwari U."/>
            <person name="Pannikurungottu S."/>
            <person name="Haufschild T."/>
            <person name="Kabuu M."/>
            <person name="Sasikala C."/>
            <person name="Jogler C."/>
            <person name="Ramana C."/>
        </authorList>
    </citation>
    <scope>NUCLEOTIDE SEQUENCE [LARGE SCALE GENOMIC DNA]</scope>
    <source>
        <strain evidence="3">JC673</strain>
    </source>
</reference>
<evidence type="ECO:0000313" key="2">
    <source>
        <dbReference type="EMBL" id="MDY3558584.1"/>
    </source>
</evidence>
<keyword evidence="3" id="KW-1185">Reference proteome</keyword>
<dbReference type="InterPro" id="IPR054254">
    <property type="entry name" value="DUF6985"/>
</dbReference>
<gene>
    <name evidence="2" type="ORF">R5W23_005705</name>
</gene>
<accession>A0ABU5EY64</accession>
<feature type="domain" description="DUF6985" evidence="1">
    <location>
        <begin position="22"/>
        <end position="162"/>
    </location>
</feature>